<name>A0ABM0ZZP0_APLCA</name>
<sequence>MTGKNIKQRVNNSVSRFKSDVYQERSRESSEFVVSVESYFWKGLGGPTLGDVLNQQFITTVKTSRSTQTNWRWRKMAERWGHARLIEPTEGRSTYESPTLDLDEFDSEQDIRDEDENAEVEAEDGEHMEKKEKAYDDDAVSEAAEGQEDSVTGQDTKQRSRMETIPRKHGSHGSHIKKHEVPAFDVEYCRPWDKCVDTSDLEFDPFDPNIRYTRKDSNVKPMYIPSQLKDEVEQLADDVWVKKASFSDYNRSGHHNSFL</sequence>
<evidence type="ECO:0000313" key="3">
    <source>
        <dbReference type="RefSeq" id="XP_012937847.1"/>
    </source>
</evidence>
<reference evidence="3" key="1">
    <citation type="submission" date="2025-08" db="UniProtKB">
        <authorList>
            <consortium name="RefSeq"/>
        </authorList>
    </citation>
    <scope>IDENTIFICATION</scope>
</reference>
<proteinExistence type="predicted"/>
<dbReference type="GeneID" id="106011741"/>
<feature type="region of interest" description="Disordered" evidence="1">
    <location>
        <begin position="89"/>
        <end position="175"/>
    </location>
</feature>
<evidence type="ECO:0000313" key="2">
    <source>
        <dbReference type="Proteomes" id="UP000694888"/>
    </source>
</evidence>
<feature type="compositionally biased region" description="Basic and acidic residues" evidence="1">
    <location>
        <begin position="156"/>
        <end position="166"/>
    </location>
</feature>
<organism evidence="2 3">
    <name type="scientific">Aplysia californica</name>
    <name type="common">California sea hare</name>
    <dbReference type="NCBI Taxonomy" id="6500"/>
    <lineage>
        <taxon>Eukaryota</taxon>
        <taxon>Metazoa</taxon>
        <taxon>Spiralia</taxon>
        <taxon>Lophotrochozoa</taxon>
        <taxon>Mollusca</taxon>
        <taxon>Gastropoda</taxon>
        <taxon>Heterobranchia</taxon>
        <taxon>Euthyneura</taxon>
        <taxon>Tectipleura</taxon>
        <taxon>Aplysiida</taxon>
        <taxon>Aplysioidea</taxon>
        <taxon>Aplysiidae</taxon>
        <taxon>Aplysia</taxon>
    </lineage>
</organism>
<accession>A0ABM0ZZP0</accession>
<feature type="compositionally biased region" description="Basic and acidic residues" evidence="1">
    <location>
        <begin position="125"/>
        <end position="136"/>
    </location>
</feature>
<feature type="compositionally biased region" description="Acidic residues" evidence="1">
    <location>
        <begin position="137"/>
        <end position="148"/>
    </location>
</feature>
<feature type="compositionally biased region" description="Acidic residues" evidence="1">
    <location>
        <begin position="101"/>
        <end position="124"/>
    </location>
</feature>
<protein>
    <submittedName>
        <fullName evidence="3">Uncharacterized protein LOC106011741</fullName>
    </submittedName>
</protein>
<dbReference type="Proteomes" id="UP000694888">
    <property type="component" value="Unplaced"/>
</dbReference>
<keyword evidence="2" id="KW-1185">Reference proteome</keyword>
<evidence type="ECO:0000256" key="1">
    <source>
        <dbReference type="SAM" id="MobiDB-lite"/>
    </source>
</evidence>
<dbReference type="RefSeq" id="XP_012937847.1">
    <property type="nucleotide sequence ID" value="XM_013082393.2"/>
</dbReference>
<gene>
    <name evidence="3" type="primary">LOC106011741</name>
</gene>